<keyword evidence="1" id="KW-0472">Membrane</keyword>
<evidence type="ECO:0000313" key="2">
    <source>
        <dbReference type="EMBL" id="MFC7615966.1"/>
    </source>
</evidence>
<organism evidence="2 3">
    <name type="scientific">Actinokineospora soli</name>
    <dbReference type="NCBI Taxonomy" id="1048753"/>
    <lineage>
        <taxon>Bacteria</taxon>
        <taxon>Bacillati</taxon>
        <taxon>Actinomycetota</taxon>
        <taxon>Actinomycetes</taxon>
        <taxon>Pseudonocardiales</taxon>
        <taxon>Pseudonocardiaceae</taxon>
        <taxon>Actinokineospora</taxon>
    </lineage>
</organism>
<dbReference type="Proteomes" id="UP001596512">
    <property type="component" value="Unassembled WGS sequence"/>
</dbReference>
<dbReference type="EMBL" id="JBHTEY010000004">
    <property type="protein sequence ID" value="MFC7615966.1"/>
    <property type="molecule type" value="Genomic_DNA"/>
</dbReference>
<keyword evidence="3" id="KW-1185">Reference proteome</keyword>
<feature type="transmembrane region" description="Helical" evidence="1">
    <location>
        <begin position="123"/>
        <end position="141"/>
    </location>
</feature>
<proteinExistence type="predicted"/>
<evidence type="ECO:0000256" key="1">
    <source>
        <dbReference type="SAM" id="Phobius"/>
    </source>
</evidence>
<feature type="transmembrane region" description="Helical" evidence="1">
    <location>
        <begin position="98"/>
        <end position="116"/>
    </location>
</feature>
<feature type="transmembrane region" description="Helical" evidence="1">
    <location>
        <begin position="73"/>
        <end position="92"/>
    </location>
</feature>
<evidence type="ECO:0000313" key="3">
    <source>
        <dbReference type="Proteomes" id="UP001596512"/>
    </source>
</evidence>
<protein>
    <recommendedName>
        <fullName evidence="4">Integral membrane protein</fullName>
    </recommendedName>
</protein>
<keyword evidence="1" id="KW-0812">Transmembrane</keyword>
<keyword evidence="1" id="KW-1133">Transmembrane helix</keyword>
<feature type="transmembrane region" description="Helical" evidence="1">
    <location>
        <begin position="153"/>
        <end position="171"/>
    </location>
</feature>
<sequence length="192" mass="20094">MTTRLERRYRALLRVLPRSYRAQREEEMVASFLDGRPGDLDGEYGWPGWPETAATVGLAVRTRVGDGDAVRTAGLFGLLLGIAMAAAAATAGGLDEPLWLLAHAASAAALVAAVRGAAVEARLLAAVPVLVGLLPLAMAFGPGEAPWQPALRATFLLPAVITLLALCATTPKASPAGCGRRSGQRPWARCCR</sequence>
<evidence type="ECO:0008006" key="4">
    <source>
        <dbReference type="Google" id="ProtNLM"/>
    </source>
</evidence>
<reference evidence="3" key="1">
    <citation type="journal article" date="2019" name="Int. J. Syst. Evol. Microbiol.">
        <title>The Global Catalogue of Microorganisms (GCM) 10K type strain sequencing project: providing services to taxonomists for standard genome sequencing and annotation.</title>
        <authorList>
            <consortium name="The Broad Institute Genomics Platform"/>
            <consortium name="The Broad Institute Genome Sequencing Center for Infectious Disease"/>
            <person name="Wu L."/>
            <person name="Ma J."/>
        </authorList>
    </citation>
    <scope>NUCLEOTIDE SEQUENCE [LARGE SCALE GENOMIC DNA]</scope>
    <source>
        <strain evidence="3">JCM 17695</strain>
    </source>
</reference>
<accession>A0ABW2TT24</accession>
<comment type="caution">
    <text evidence="2">The sequence shown here is derived from an EMBL/GenBank/DDBJ whole genome shotgun (WGS) entry which is preliminary data.</text>
</comment>
<name>A0ABW2TT24_9PSEU</name>
<gene>
    <name evidence="2" type="ORF">ACFQV2_23245</name>
</gene>